<evidence type="ECO:0008006" key="12">
    <source>
        <dbReference type="Google" id="ProtNLM"/>
    </source>
</evidence>
<protein>
    <recommendedName>
        <fullName evidence="12">Tesmin/TSO1-like CXC domain-containing protein</fullName>
    </recommendedName>
</protein>
<dbReference type="Proteomes" id="UP000663854">
    <property type="component" value="Unassembled WGS sequence"/>
</dbReference>
<evidence type="ECO:0000313" key="7">
    <source>
        <dbReference type="EMBL" id="CAF3716693.1"/>
    </source>
</evidence>
<dbReference type="Proteomes" id="UP000663889">
    <property type="component" value="Unassembled WGS sequence"/>
</dbReference>
<dbReference type="Proteomes" id="UP000663864">
    <property type="component" value="Unassembled WGS sequence"/>
</dbReference>
<sequence>MSSICVLCFRSGKLNKNQFTTVNSVEVQEKIQEAYKDINGIPLSTTILNKQVHKVCYQKYHRHYTYASQNKQSTNVVPNSLSTRRLPLVDRTNYQCPSSLVPVVPSANENFQQNFLLLPSSLSSQATTENPDSTPHNDNMCLEFSYNQVSYYSGGVTDLQEDFSNSSDFNDANFSTSIGSSSAQQIHQKESFTTNIQSLTAGKNIDLLDLIESMSVDGSSLTTVENLDSIPYNNNMYSKVCHNEKSYNADDFIDSQQNFLNSSGFIDDKYSSLVESSSIKQIYQKDCFQINNKSLTARKKVDFDDLIEIIDTDGSSPTTAENLHLTSDDNHMYSKICRSENSYNAGDVCDSQIDLIDSSSLGDPEFLSPIESSFISPSPMQSSFVRSPQIEPSFISSVSIQSSSVEQIHPEKSSKTQISRLRSRYSTKIRRPTKNHNQYPIDDKKKSFLYDDSFSELCGWLENLLRGGFLVSLVMVKEKYEEILQLRNEMITEGMIRTTSIRDRLHTKFKNRILFTKVSNRQGLFISWNDLSTITQSTLTNSSTLDYNSGFQSNNIYKDQENVVDKEAQSTILFEAIELLRESIHENMHYLKQVQDNNKSLTEFTTGLFWDCVPTLIKNVIGLLTTNDDYFQRFKNNYEYYNIFDQDMYKSSEKALKISSIAYDIINTRYNSYSTPKHLLLGNELYHHIRLQNKVAAEVSKLSSTDLPPTVQQQHSFAITVADNFDMNIGTLHGENSIHILNRIIIQTPANDELQYDVNECLNDLCDSVASIVDQSHVNLLLNSNITTNKNDPHILYKKSSYRDALLAYSLMKHVYDTNNIFEKIIDNEIKINVPLLSGFFATYLPHVHRPLSKITFLSPINQDPSSLTTSQLCLQSTKSSLIDSHYQKEAVVVVDEKIYSNCIKAKRRNEIDNKSIFLYPGDFHIMKNYMVLIWDVLNGSGIEDVLGRIYKAAAHRAIMNVHNFNYSLRCCKLIYSALSILFIDSFIKTLSSSSSTKTNDIIIKLKEILKCIPSDYVIKNKKEEWFANLINEIGNLKLSQVLDKWTMEQCELNAAFRFWYFIYRQLLEPLILMYMSIRLSNFDGRNAALSSMAPIFFATKHRNYARLSVQHLLDLKSCSIYLRERLERSFTVNRTNRPFSAIALDQAIECSINKYGKGRGGISGKLNPESIEIWCKSFAFRSMLSSIINDIACIERTNNTIDAHVECSFFRMVQDNKDLSIITKALLEENLFKQDNIHVRKIMNGKIIHEKIIENFVTMYERGLQRMHLFIQERYIDQSINIEDPLPAIVRYKLSDPYISNDAQRLKKKTNNNIFMAKMELDMNMLFSHEFSQAPLSLCDSQDFNLLNQQQKSEIIKYFEKECPTAFSTKHPTTNNGKWALIIDGGPLLEIRPIKPNCTIFDYAKQLLLNNIIPEFQIYDRIDIVFDADQSKAIKSFIKRHGYENNKEQQQYDLKQNDTLDSSRFYEFVHSNRAKLAGVIRSCWSQYELIGLLPVHKSLVIAGPQQETIKLINNKNSPSSEILINLESDHIEADTRVFLHIYDIQMEDDNGKFNGIMIQSNDTDIFILSIAHVKLIMLSNYFIKKFNTSSKLSTFINIKEIGKLIKNKWNITEPNIFLTLHGISGCDTTSFTRNITKENYFVTYLSNPNQFQGLIKFGDDLTITNEPLEAAEELLVSCYKNSRGFKSSMSQTALSSSSSTTIKSSCETSLNDLRKTMAVKYFKNSTLDICTKLPPTTNSFYQHCQRAWRQVYIWKKAFESYDLMNYYSFENYGYQQAHDGKLMIQWMTIPALPNDISLTKCVKCTTGCQRCKCSTNNLPCTPFCGCSIDQCTNRTSIQTITQSTKRIKTKPTSLFINKCSFDDDYDEDAEDGIQMENQTNADYEDGGEDDEDEDALEFIYENESDVSSINSTKDDYLTDDETQPILMDMSINMEHSYCRRSTPWSSNNYSSTTKNTTSSPLRSSYLSSPFDNSLSPIGPSINVKNLNSTRTNTRSIKRKSVKLVPNINTSSQSTPSQIIPRKKKS</sequence>
<dbReference type="EMBL" id="CAJNOO010001897">
    <property type="protein sequence ID" value="CAF1212202.1"/>
    <property type="molecule type" value="Genomic_DNA"/>
</dbReference>
<evidence type="ECO:0000313" key="10">
    <source>
        <dbReference type="Proteomes" id="UP000663870"/>
    </source>
</evidence>
<dbReference type="Proteomes" id="UP000663836">
    <property type="component" value="Unassembled WGS sequence"/>
</dbReference>
<feature type="compositionally biased region" description="Polar residues" evidence="1">
    <location>
        <begin position="2007"/>
        <end position="2018"/>
    </location>
</feature>
<dbReference type="Proteomes" id="UP000663874">
    <property type="component" value="Unassembled WGS sequence"/>
</dbReference>
<proteinExistence type="predicted"/>
<dbReference type="EMBL" id="CAJNOT010002083">
    <property type="protein sequence ID" value="CAF1282463.1"/>
    <property type="molecule type" value="Genomic_DNA"/>
</dbReference>
<keyword evidence="10" id="KW-1185">Reference proteome</keyword>
<dbReference type="PANTHER" id="PTHR47018">
    <property type="entry name" value="CXC DOMAIN-CONTAINING PROTEIN-RELATED"/>
    <property type="match status" value="1"/>
</dbReference>
<dbReference type="OrthoDB" id="8300196at2759"/>
<evidence type="ECO:0000256" key="1">
    <source>
        <dbReference type="SAM" id="MobiDB-lite"/>
    </source>
</evidence>
<dbReference type="EMBL" id="CAJNOH010001724">
    <property type="protein sequence ID" value="CAF1244700.1"/>
    <property type="molecule type" value="Genomic_DNA"/>
</dbReference>
<reference evidence="2" key="1">
    <citation type="submission" date="2021-02" db="EMBL/GenBank/DDBJ databases">
        <authorList>
            <person name="Nowell W R."/>
        </authorList>
    </citation>
    <scope>NUCLEOTIDE SEQUENCE</scope>
</reference>
<dbReference type="EMBL" id="CAJNOU010001850">
    <property type="protein sequence ID" value="CAF1259865.1"/>
    <property type="molecule type" value="Genomic_DNA"/>
</dbReference>
<evidence type="ECO:0000313" key="2">
    <source>
        <dbReference type="EMBL" id="CAF1212202.1"/>
    </source>
</evidence>
<dbReference type="PANTHER" id="PTHR47018:SF3">
    <property type="entry name" value="MYCBP-ASSOCIATED PROTEIN"/>
    <property type="match status" value="1"/>
</dbReference>
<dbReference type="EMBL" id="CAJNOL010002746">
    <property type="protein sequence ID" value="CAF1526330.1"/>
    <property type="molecule type" value="Genomic_DNA"/>
</dbReference>
<gene>
    <name evidence="7" type="ORF">FNK824_LOCUS10196</name>
    <name evidence="9" type="ORF">JBS370_LOCUS16886</name>
    <name evidence="6" type="ORF">JXQ802_LOCUS41914</name>
    <name evidence="8" type="ORF">OTI717_LOCUS13783</name>
    <name evidence="3" type="ORF">PYM288_LOCUS27063</name>
    <name evidence="2" type="ORF">RFH988_LOCUS25186</name>
    <name evidence="4" type="ORF">SEV965_LOCUS24183</name>
    <name evidence="5" type="ORF">ZHD862_LOCUS27005</name>
</gene>
<name>A0A814XA82_9BILA</name>
<dbReference type="Proteomes" id="UP000663823">
    <property type="component" value="Unassembled WGS sequence"/>
</dbReference>
<evidence type="ECO:0000313" key="11">
    <source>
        <dbReference type="Proteomes" id="UP000663882"/>
    </source>
</evidence>
<dbReference type="EMBL" id="CAJOAX010001493">
    <property type="protein sequence ID" value="CAF3720359.1"/>
    <property type="molecule type" value="Genomic_DNA"/>
</dbReference>
<evidence type="ECO:0000313" key="3">
    <source>
        <dbReference type="EMBL" id="CAF1244700.1"/>
    </source>
</evidence>
<evidence type="ECO:0000313" key="4">
    <source>
        <dbReference type="EMBL" id="CAF1259865.1"/>
    </source>
</evidence>
<organism evidence="2 11">
    <name type="scientific">Rotaria sordida</name>
    <dbReference type="NCBI Taxonomy" id="392033"/>
    <lineage>
        <taxon>Eukaryota</taxon>
        <taxon>Metazoa</taxon>
        <taxon>Spiralia</taxon>
        <taxon>Gnathifera</taxon>
        <taxon>Rotifera</taxon>
        <taxon>Eurotatoria</taxon>
        <taxon>Bdelloidea</taxon>
        <taxon>Philodinida</taxon>
        <taxon>Philodinidae</taxon>
        <taxon>Rotaria</taxon>
    </lineage>
</organism>
<evidence type="ECO:0000313" key="6">
    <source>
        <dbReference type="EMBL" id="CAF1526330.1"/>
    </source>
</evidence>
<dbReference type="Proteomes" id="UP000663870">
    <property type="component" value="Unassembled WGS sequence"/>
</dbReference>
<dbReference type="EMBL" id="CAJOBD010001744">
    <property type="protein sequence ID" value="CAF3828172.1"/>
    <property type="molecule type" value="Genomic_DNA"/>
</dbReference>
<dbReference type="EMBL" id="CAJOBE010001125">
    <property type="protein sequence ID" value="CAF3716693.1"/>
    <property type="molecule type" value="Genomic_DNA"/>
</dbReference>
<evidence type="ECO:0000313" key="5">
    <source>
        <dbReference type="EMBL" id="CAF1282463.1"/>
    </source>
</evidence>
<feature type="region of interest" description="Disordered" evidence="1">
    <location>
        <begin position="1943"/>
        <end position="1966"/>
    </location>
</feature>
<evidence type="ECO:0000313" key="9">
    <source>
        <dbReference type="EMBL" id="CAF3828172.1"/>
    </source>
</evidence>
<accession>A0A814XA82</accession>
<feature type="compositionally biased region" description="Low complexity" evidence="1">
    <location>
        <begin position="1946"/>
        <end position="1966"/>
    </location>
</feature>
<feature type="region of interest" description="Disordered" evidence="1">
    <location>
        <begin position="1991"/>
        <end position="2026"/>
    </location>
</feature>
<evidence type="ECO:0000313" key="8">
    <source>
        <dbReference type="EMBL" id="CAF3720359.1"/>
    </source>
</evidence>
<comment type="caution">
    <text evidence="2">The sequence shown here is derived from an EMBL/GenBank/DDBJ whole genome shotgun (WGS) entry which is preliminary data.</text>
</comment>
<dbReference type="Proteomes" id="UP000663882">
    <property type="component" value="Unassembled WGS sequence"/>
</dbReference>